<dbReference type="Proteomes" id="UP000217334">
    <property type="component" value="Chromosome"/>
</dbReference>
<sequence length="201" mass="23944">MITNEIIYRNIILEWGKATNYMEAFQDVFAFNSEQQLCYLKIQLLHNVGSLSLPIPPFYTEIDKNLPISKIKRGDFSFEGKEIDNIRQYLCDDMLIFSYTTQGTIFNLDVKKVTDNLFFLLDKENILKYIVVTKISTFPFRGYYLDEKILREIYFLAYTYELDDGVQLRSLLQMIQSEERYKEIFKSELDDLIEEVEDFFN</sequence>
<dbReference type="EMBL" id="CP022383">
    <property type="protein sequence ID" value="ATA79978.1"/>
    <property type="molecule type" value="Genomic_DNA"/>
</dbReference>
<name>A0A250F7C4_CAPSP</name>
<reference evidence="2" key="1">
    <citation type="submission" date="2017-06" db="EMBL/GenBank/DDBJ databases">
        <title>Capnocytophaga spp. assemblies.</title>
        <authorList>
            <person name="Gulvik C.A."/>
        </authorList>
    </citation>
    <scope>NUCLEOTIDE SEQUENCE [LARGE SCALE GENOMIC DNA]</scope>
    <source>
        <strain evidence="2">H4486</strain>
    </source>
</reference>
<evidence type="ECO:0000313" key="2">
    <source>
        <dbReference type="Proteomes" id="UP000217334"/>
    </source>
</evidence>
<organism evidence="1 2">
    <name type="scientific">Capnocytophaga sputigena</name>
    <dbReference type="NCBI Taxonomy" id="1019"/>
    <lineage>
        <taxon>Bacteria</taxon>
        <taxon>Pseudomonadati</taxon>
        <taxon>Bacteroidota</taxon>
        <taxon>Flavobacteriia</taxon>
        <taxon>Flavobacteriales</taxon>
        <taxon>Flavobacteriaceae</taxon>
        <taxon>Capnocytophaga</taxon>
    </lineage>
</organism>
<proteinExistence type="predicted"/>
<gene>
    <name evidence="1" type="ORF">CGC59_09945</name>
</gene>
<dbReference type="AlphaFoldDB" id="A0A250F7C4"/>
<protein>
    <submittedName>
        <fullName evidence="1">Uncharacterized protein</fullName>
    </submittedName>
</protein>
<accession>A0A250F7C4</accession>
<evidence type="ECO:0000313" key="1">
    <source>
        <dbReference type="EMBL" id="ATA79978.1"/>
    </source>
</evidence>